<reference evidence="2" key="1">
    <citation type="submission" date="2020-03" db="EMBL/GenBank/DDBJ databases">
        <authorList>
            <person name="Weist P."/>
        </authorList>
    </citation>
    <scope>NUCLEOTIDE SEQUENCE</scope>
</reference>
<proteinExistence type="predicted"/>
<feature type="region of interest" description="Disordered" evidence="1">
    <location>
        <begin position="40"/>
        <end position="86"/>
    </location>
</feature>
<accession>A0A9N7YF25</accession>
<dbReference type="AlphaFoldDB" id="A0A9N7YF25"/>
<dbReference type="Proteomes" id="UP001153269">
    <property type="component" value="Unassembled WGS sequence"/>
</dbReference>
<keyword evidence="3" id="KW-1185">Reference proteome</keyword>
<feature type="region of interest" description="Disordered" evidence="1">
    <location>
        <begin position="232"/>
        <end position="252"/>
    </location>
</feature>
<feature type="compositionally biased region" description="Basic and acidic residues" evidence="1">
    <location>
        <begin position="60"/>
        <end position="70"/>
    </location>
</feature>
<comment type="caution">
    <text evidence="2">The sequence shown here is derived from an EMBL/GenBank/DDBJ whole genome shotgun (WGS) entry which is preliminary data.</text>
</comment>
<sequence length="291" mass="31464">MKKMMERSSPPVHTSSFILLDHDAYRKRVLRRCAFRMGDRRRQPRNNDPTYPYYQQLRRSPAEKPRDGAGIKRASSLSTPQMSKPGAVVGLNPVTQERTGSSGSPGGCGRNVGSAVRFAASPLRTEHSHTAPWIDPGLIQFAGESVSPALGWRREGKPVEISDQSVRTQGGAASPVESLASPLSVTIAEVAAGIESGPECNTAAKPRLLRLSEAATMKTRPGPDFTVTADRQWKHSQRQPGLQQSSSRGKVNKLCEGSSTEHAQQISVWLSISAFTIVDGHTVSGEDVGNK</sequence>
<name>A0A9N7YF25_PLEPL</name>
<organism evidence="2 3">
    <name type="scientific">Pleuronectes platessa</name>
    <name type="common">European plaice</name>
    <dbReference type="NCBI Taxonomy" id="8262"/>
    <lineage>
        <taxon>Eukaryota</taxon>
        <taxon>Metazoa</taxon>
        <taxon>Chordata</taxon>
        <taxon>Craniata</taxon>
        <taxon>Vertebrata</taxon>
        <taxon>Euteleostomi</taxon>
        <taxon>Actinopterygii</taxon>
        <taxon>Neopterygii</taxon>
        <taxon>Teleostei</taxon>
        <taxon>Neoteleostei</taxon>
        <taxon>Acanthomorphata</taxon>
        <taxon>Carangaria</taxon>
        <taxon>Pleuronectiformes</taxon>
        <taxon>Pleuronectoidei</taxon>
        <taxon>Pleuronectidae</taxon>
        <taxon>Pleuronectes</taxon>
    </lineage>
</organism>
<evidence type="ECO:0000313" key="2">
    <source>
        <dbReference type="EMBL" id="CAB1429150.1"/>
    </source>
</evidence>
<gene>
    <name evidence="2" type="ORF">PLEPLA_LOCUS17125</name>
</gene>
<dbReference type="EMBL" id="CADEAL010001113">
    <property type="protein sequence ID" value="CAB1429150.1"/>
    <property type="molecule type" value="Genomic_DNA"/>
</dbReference>
<evidence type="ECO:0000313" key="3">
    <source>
        <dbReference type="Proteomes" id="UP001153269"/>
    </source>
</evidence>
<evidence type="ECO:0000256" key="1">
    <source>
        <dbReference type="SAM" id="MobiDB-lite"/>
    </source>
</evidence>
<feature type="compositionally biased region" description="Polar residues" evidence="1">
    <location>
        <begin position="238"/>
        <end position="249"/>
    </location>
</feature>
<protein>
    <submittedName>
        <fullName evidence="2">Uncharacterized protein</fullName>
    </submittedName>
</protein>